<dbReference type="Gene3D" id="2.10.109.10">
    <property type="entry name" value="Umud Fragment, subunit A"/>
    <property type="match status" value="1"/>
</dbReference>
<name>U5NRA2_CERS4</name>
<evidence type="ECO:0000313" key="2">
    <source>
        <dbReference type="EMBL" id="AGY32419.1"/>
    </source>
</evidence>
<dbReference type="GeneID" id="97259178"/>
<dbReference type="Pfam" id="PF10502">
    <property type="entry name" value="Peptidase_S26"/>
    <property type="match status" value="2"/>
</dbReference>
<dbReference type="EMBL" id="CP000143">
    <property type="protein sequence ID" value="AGY32419.1"/>
    <property type="molecule type" value="Genomic_DNA"/>
</dbReference>
<sequence length="101" mass="11150">MQIKIIGPSMGPTLPEGSVHDVNLTDQFGLGDIIVFPDPKDSSRLLVKRLLRSEDKGLFVIGDNVRNSRDSRHFGLIDPASVIGKIEICRFPKFVNSTSTK</sequence>
<feature type="domain" description="Peptidase S26" evidence="1">
    <location>
        <begin position="57"/>
        <end position="88"/>
    </location>
</feature>
<dbReference type="STRING" id="272943.RSP_7543"/>
<reference evidence="3" key="1">
    <citation type="submission" date="2005-09" db="EMBL/GenBank/DDBJ databases">
        <title>Complete sequence of chromosome 1 of Rhodobacter sphaeroides 2.4.1.</title>
        <authorList>
            <person name="Copeland A."/>
            <person name="Lucas S."/>
            <person name="Lapidus A."/>
            <person name="Barry K."/>
            <person name="Detter J.C."/>
            <person name="Glavina T."/>
            <person name="Hammon N."/>
            <person name="Israni S."/>
            <person name="Pitluck S."/>
            <person name="Richardson P."/>
            <person name="Mackenzie C."/>
            <person name="Choudhary M."/>
            <person name="Larimer F."/>
            <person name="Hauser L.J."/>
            <person name="Land M."/>
            <person name="Donohue T.J."/>
            <person name="Kaplan S."/>
        </authorList>
    </citation>
    <scope>NUCLEOTIDE SEQUENCE [LARGE SCALE GENOMIC DNA]</scope>
    <source>
        <strain evidence="3">ATCC 17023 / DSM 158 / JCM 6121 / CCUG 31486 / LMG 2827 / NBRC 12203 / NCIMB 8253 / ATH 2.4.1.</strain>
    </source>
</reference>
<dbReference type="AlphaFoldDB" id="U5NRA2"/>
<dbReference type="Proteomes" id="UP000002703">
    <property type="component" value="Chromosome 1"/>
</dbReference>
<dbReference type="SUPFAM" id="SSF51306">
    <property type="entry name" value="LexA/Signal peptidase"/>
    <property type="match status" value="1"/>
</dbReference>
<dbReference type="CDD" id="cd06530">
    <property type="entry name" value="S26_SPase_I"/>
    <property type="match status" value="1"/>
</dbReference>
<accession>U5NRA2</accession>
<organism evidence="2 3">
    <name type="scientific">Cereibacter sphaeroides (strain ATCC 17023 / DSM 158 / JCM 6121 / CCUG 31486 / LMG 2827 / NBRC 12203 / NCIMB 8253 / ATH 2.4.1.)</name>
    <name type="common">Rhodobacter sphaeroides</name>
    <dbReference type="NCBI Taxonomy" id="272943"/>
    <lineage>
        <taxon>Bacteria</taxon>
        <taxon>Pseudomonadati</taxon>
        <taxon>Pseudomonadota</taxon>
        <taxon>Alphaproteobacteria</taxon>
        <taxon>Rhodobacterales</taxon>
        <taxon>Paracoccaceae</taxon>
        <taxon>Cereibacter</taxon>
    </lineage>
</organism>
<dbReference type="KEGG" id="rsp:RSP_7543"/>
<evidence type="ECO:0000313" key="3">
    <source>
        <dbReference type="Proteomes" id="UP000002703"/>
    </source>
</evidence>
<dbReference type="GO" id="GO:0004252">
    <property type="term" value="F:serine-type endopeptidase activity"/>
    <property type="evidence" value="ECO:0007669"/>
    <property type="project" value="InterPro"/>
</dbReference>
<proteinExistence type="predicted"/>
<dbReference type="OrthoDB" id="1467636at2"/>
<dbReference type="GO" id="GO:0006465">
    <property type="term" value="P:signal peptide processing"/>
    <property type="evidence" value="ECO:0007669"/>
    <property type="project" value="InterPro"/>
</dbReference>
<gene>
    <name evidence="2" type="ORF">RSP_7543</name>
</gene>
<dbReference type="InterPro" id="IPR036286">
    <property type="entry name" value="LexA/Signal_pep-like_sf"/>
</dbReference>
<keyword evidence="3" id="KW-1185">Reference proteome</keyword>
<evidence type="ECO:0000259" key="1">
    <source>
        <dbReference type="Pfam" id="PF10502"/>
    </source>
</evidence>
<protein>
    <submittedName>
        <fullName evidence="2">Transcriptional regulator</fullName>
    </submittedName>
</protein>
<dbReference type="EnsemblBacteria" id="AGY32419">
    <property type="protein sequence ID" value="AGY32419"/>
    <property type="gene ID" value="RSP_7543"/>
</dbReference>
<dbReference type="InterPro" id="IPR019533">
    <property type="entry name" value="Peptidase_S26"/>
</dbReference>
<dbReference type="RefSeq" id="WP_023003656.1">
    <property type="nucleotide sequence ID" value="NC_007493.2"/>
</dbReference>
<feature type="domain" description="Peptidase S26" evidence="1">
    <location>
        <begin position="3"/>
        <end position="50"/>
    </location>
</feature>